<protein>
    <submittedName>
        <fullName evidence="3">Persistence and stress-resistance toxin PasT</fullName>
    </submittedName>
</protein>
<sequence length="150" mass="17286">MPSHAEKRKLPYSARQMYDLVADVAKYPQFLPWCAAARIRSRAGGPEGEVMLADLVISFKVFRERFGSRVTLYPGAHRIQTEYLDGPFRYLKSNWHFTDLPEGGCEVYFDVDFEFRNAILQKVIGVVFNEAMQRIVRAFEDRAHSLYGTA</sequence>
<dbReference type="GO" id="GO:0045333">
    <property type="term" value="P:cellular respiration"/>
    <property type="evidence" value="ECO:0007669"/>
    <property type="project" value="InterPro"/>
</dbReference>
<dbReference type="SUPFAM" id="SSF55961">
    <property type="entry name" value="Bet v1-like"/>
    <property type="match status" value="1"/>
</dbReference>
<gene>
    <name evidence="3" type="primary">pasT</name>
    <name evidence="3" type="ORF">PSA7680_00637</name>
</gene>
<keyword evidence="4" id="KW-1185">Reference proteome</keyword>
<dbReference type="RefSeq" id="WP_085867208.1">
    <property type="nucleotide sequence ID" value="NZ_FWFQ01000003.1"/>
</dbReference>
<reference evidence="3 4" key="1">
    <citation type="submission" date="2017-03" db="EMBL/GenBank/DDBJ databases">
        <authorList>
            <person name="Afonso C.L."/>
            <person name="Miller P.J."/>
            <person name="Scott M.A."/>
            <person name="Spackman E."/>
            <person name="Goraichik I."/>
            <person name="Dimitrov K.M."/>
            <person name="Suarez D.L."/>
            <person name="Swayne D.E."/>
        </authorList>
    </citation>
    <scope>NUCLEOTIDE SEQUENCE [LARGE SCALE GENOMIC DNA]</scope>
    <source>
        <strain evidence="3 4">CECT 7680</strain>
    </source>
</reference>
<evidence type="ECO:0000313" key="3">
    <source>
        <dbReference type="EMBL" id="SLN18483.1"/>
    </source>
</evidence>
<evidence type="ECO:0000259" key="2">
    <source>
        <dbReference type="Pfam" id="PF03364"/>
    </source>
</evidence>
<proteinExistence type="inferred from homology"/>
<dbReference type="OrthoDB" id="9804759at2"/>
<dbReference type="Pfam" id="PF03364">
    <property type="entry name" value="Polyketide_cyc"/>
    <property type="match status" value="1"/>
</dbReference>
<organism evidence="3 4">
    <name type="scientific">Pseudoruegeria aquimaris</name>
    <dbReference type="NCBI Taxonomy" id="393663"/>
    <lineage>
        <taxon>Bacteria</taxon>
        <taxon>Pseudomonadati</taxon>
        <taxon>Pseudomonadota</taxon>
        <taxon>Alphaproteobacteria</taxon>
        <taxon>Rhodobacterales</taxon>
        <taxon>Roseobacteraceae</taxon>
        <taxon>Pseudoruegeria</taxon>
    </lineage>
</organism>
<dbReference type="PANTHER" id="PTHR12901">
    <property type="entry name" value="SPERM PROTEIN HOMOLOG"/>
    <property type="match status" value="1"/>
</dbReference>
<dbReference type="InterPro" id="IPR023393">
    <property type="entry name" value="START-like_dom_sf"/>
</dbReference>
<dbReference type="InterPro" id="IPR044996">
    <property type="entry name" value="COQ10-like"/>
</dbReference>
<dbReference type="GO" id="GO:0048039">
    <property type="term" value="F:ubiquinone binding"/>
    <property type="evidence" value="ECO:0007669"/>
    <property type="project" value="InterPro"/>
</dbReference>
<dbReference type="CDD" id="cd07813">
    <property type="entry name" value="COQ10p_like"/>
    <property type="match status" value="1"/>
</dbReference>
<dbReference type="InterPro" id="IPR005031">
    <property type="entry name" value="COQ10_START"/>
</dbReference>
<feature type="domain" description="Coenzyme Q-binding protein COQ10 START" evidence="2">
    <location>
        <begin position="10"/>
        <end position="140"/>
    </location>
</feature>
<evidence type="ECO:0000313" key="4">
    <source>
        <dbReference type="Proteomes" id="UP000193409"/>
    </source>
</evidence>
<comment type="similarity">
    <text evidence="1">Belongs to the ribosome association toxin RatA family.</text>
</comment>
<name>A0A1Y5RIL9_9RHOB</name>
<dbReference type="PANTHER" id="PTHR12901:SF10">
    <property type="entry name" value="COENZYME Q-BINDING PROTEIN COQ10, MITOCHONDRIAL"/>
    <property type="match status" value="1"/>
</dbReference>
<dbReference type="EMBL" id="FWFQ01000003">
    <property type="protein sequence ID" value="SLN18483.1"/>
    <property type="molecule type" value="Genomic_DNA"/>
</dbReference>
<evidence type="ECO:0000256" key="1">
    <source>
        <dbReference type="ARBA" id="ARBA00008918"/>
    </source>
</evidence>
<dbReference type="Gene3D" id="3.30.530.20">
    <property type="match status" value="1"/>
</dbReference>
<dbReference type="Proteomes" id="UP000193409">
    <property type="component" value="Unassembled WGS sequence"/>
</dbReference>
<dbReference type="AlphaFoldDB" id="A0A1Y5RIL9"/>
<accession>A0A1Y5RIL9</accession>